<reference evidence="2 3" key="1">
    <citation type="journal article" date="2019" name="Nat. Ecol. Evol.">
        <title>Megaphylogeny resolves global patterns of mushroom evolution.</title>
        <authorList>
            <person name="Varga T."/>
            <person name="Krizsan K."/>
            <person name="Foldi C."/>
            <person name="Dima B."/>
            <person name="Sanchez-Garcia M."/>
            <person name="Sanchez-Ramirez S."/>
            <person name="Szollosi G.J."/>
            <person name="Szarkandi J.G."/>
            <person name="Papp V."/>
            <person name="Albert L."/>
            <person name="Andreopoulos W."/>
            <person name="Angelini C."/>
            <person name="Antonin V."/>
            <person name="Barry K.W."/>
            <person name="Bougher N.L."/>
            <person name="Buchanan P."/>
            <person name="Buyck B."/>
            <person name="Bense V."/>
            <person name="Catcheside P."/>
            <person name="Chovatia M."/>
            <person name="Cooper J."/>
            <person name="Damon W."/>
            <person name="Desjardin D."/>
            <person name="Finy P."/>
            <person name="Geml J."/>
            <person name="Haridas S."/>
            <person name="Hughes K."/>
            <person name="Justo A."/>
            <person name="Karasinski D."/>
            <person name="Kautmanova I."/>
            <person name="Kiss B."/>
            <person name="Kocsube S."/>
            <person name="Kotiranta H."/>
            <person name="LaButti K.M."/>
            <person name="Lechner B.E."/>
            <person name="Liimatainen K."/>
            <person name="Lipzen A."/>
            <person name="Lukacs Z."/>
            <person name="Mihaltcheva S."/>
            <person name="Morgado L.N."/>
            <person name="Niskanen T."/>
            <person name="Noordeloos M.E."/>
            <person name="Ohm R.A."/>
            <person name="Ortiz-Santana B."/>
            <person name="Ovrebo C."/>
            <person name="Racz N."/>
            <person name="Riley R."/>
            <person name="Savchenko A."/>
            <person name="Shiryaev A."/>
            <person name="Soop K."/>
            <person name="Spirin V."/>
            <person name="Szebenyi C."/>
            <person name="Tomsovsky M."/>
            <person name="Tulloss R.E."/>
            <person name="Uehling J."/>
            <person name="Grigoriev I.V."/>
            <person name="Vagvolgyi C."/>
            <person name="Papp T."/>
            <person name="Martin F.M."/>
            <person name="Miettinen O."/>
            <person name="Hibbett D.S."/>
            <person name="Nagy L.G."/>
        </authorList>
    </citation>
    <scope>NUCLEOTIDE SEQUENCE [LARGE SCALE GENOMIC DNA]</scope>
    <source>
        <strain evidence="2 3">CBS 166.37</strain>
    </source>
</reference>
<evidence type="ECO:0000313" key="2">
    <source>
        <dbReference type="EMBL" id="TFK35376.1"/>
    </source>
</evidence>
<dbReference type="Pfam" id="PF21018">
    <property type="entry name" value="BipA_C"/>
    <property type="match status" value="1"/>
</dbReference>
<dbReference type="Proteomes" id="UP000308652">
    <property type="component" value="Unassembled WGS sequence"/>
</dbReference>
<feature type="domain" description="TypA/BipA C-terminal" evidence="1">
    <location>
        <begin position="34"/>
        <end position="142"/>
    </location>
</feature>
<accession>A0A5C3LTG1</accession>
<proteinExistence type="predicted"/>
<protein>
    <recommendedName>
        <fullName evidence="1">TypA/BipA C-terminal domain-containing protein</fullName>
    </recommendedName>
</protein>
<organism evidence="2 3">
    <name type="scientific">Crucibulum laeve</name>
    <dbReference type="NCBI Taxonomy" id="68775"/>
    <lineage>
        <taxon>Eukaryota</taxon>
        <taxon>Fungi</taxon>
        <taxon>Dikarya</taxon>
        <taxon>Basidiomycota</taxon>
        <taxon>Agaricomycotina</taxon>
        <taxon>Agaricomycetes</taxon>
        <taxon>Agaricomycetidae</taxon>
        <taxon>Agaricales</taxon>
        <taxon>Agaricineae</taxon>
        <taxon>Nidulariaceae</taxon>
        <taxon>Crucibulum</taxon>
    </lineage>
</organism>
<sequence>MAGEFKNDVHGQGTINHIFKGHEPYKGAIDTGRNGSLISMALGESARYAVAPLQALGRLFIHPQTQVYSGIVIGESSKSQELCINPCVTKQLTNIHAAAADEKVVLASPRVMTLEGALAYMGDDELMKITASSVHLRKAELEDEDQGEEVSDDGLPRWTTRAVASHTPQGRWCESVVVLSRTG</sequence>
<dbReference type="Gene3D" id="2.40.50.250">
    <property type="entry name" value="bipa protein"/>
    <property type="match status" value="1"/>
</dbReference>
<gene>
    <name evidence="2" type="ORF">BDQ12DRAFT_737651</name>
</gene>
<dbReference type="EMBL" id="ML213622">
    <property type="protein sequence ID" value="TFK35376.1"/>
    <property type="molecule type" value="Genomic_DNA"/>
</dbReference>
<evidence type="ECO:0000259" key="1">
    <source>
        <dbReference type="Pfam" id="PF21018"/>
    </source>
</evidence>
<dbReference type="OrthoDB" id="364892at2759"/>
<dbReference type="InterPro" id="IPR048876">
    <property type="entry name" value="BipA_C"/>
</dbReference>
<dbReference type="AlphaFoldDB" id="A0A5C3LTG1"/>
<dbReference type="STRING" id="68775.A0A5C3LTG1"/>
<evidence type="ECO:0000313" key="3">
    <source>
        <dbReference type="Proteomes" id="UP000308652"/>
    </source>
</evidence>
<keyword evidence="3" id="KW-1185">Reference proteome</keyword>
<dbReference type="InterPro" id="IPR042116">
    <property type="entry name" value="TypA/BipA_C"/>
</dbReference>
<name>A0A5C3LTG1_9AGAR</name>